<organism evidence="1 2">
    <name type="scientific">Cuscuta europaea</name>
    <name type="common">European dodder</name>
    <dbReference type="NCBI Taxonomy" id="41803"/>
    <lineage>
        <taxon>Eukaryota</taxon>
        <taxon>Viridiplantae</taxon>
        <taxon>Streptophyta</taxon>
        <taxon>Embryophyta</taxon>
        <taxon>Tracheophyta</taxon>
        <taxon>Spermatophyta</taxon>
        <taxon>Magnoliopsida</taxon>
        <taxon>eudicotyledons</taxon>
        <taxon>Gunneridae</taxon>
        <taxon>Pentapetalae</taxon>
        <taxon>asterids</taxon>
        <taxon>lamiids</taxon>
        <taxon>Solanales</taxon>
        <taxon>Convolvulaceae</taxon>
        <taxon>Cuscuteae</taxon>
        <taxon>Cuscuta</taxon>
        <taxon>Cuscuta subgen. Cuscuta</taxon>
    </lineage>
</organism>
<evidence type="ECO:0000313" key="1">
    <source>
        <dbReference type="EMBL" id="CAH9058616.1"/>
    </source>
</evidence>
<name>A0A9P0YIE6_CUSEU</name>
<reference evidence="1" key="1">
    <citation type="submission" date="2022-07" db="EMBL/GenBank/DDBJ databases">
        <authorList>
            <person name="Macas J."/>
            <person name="Novak P."/>
            <person name="Neumann P."/>
        </authorList>
    </citation>
    <scope>NUCLEOTIDE SEQUENCE</scope>
</reference>
<dbReference type="AlphaFoldDB" id="A0A9P0YIE6"/>
<protein>
    <submittedName>
        <fullName evidence="1">Uncharacterized protein</fullName>
    </submittedName>
</protein>
<proteinExistence type="predicted"/>
<accession>A0A9P0YIE6</accession>
<gene>
    <name evidence="1" type="ORF">CEURO_LOCUS1282</name>
</gene>
<comment type="caution">
    <text evidence="1">The sequence shown here is derived from an EMBL/GenBank/DDBJ whole genome shotgun (WGS) entry which is preliminary data.</text>
</comment>
<dbReference type="Proteomes" id="UP001152484">
    <property type="component" value="Unassembled WGS sequence"/>
</dbReference>
<evidence type="ECO:0000313" key="2">
    <source>
        <dbReference type="Proteomes" id="UP001152484"/>
    </source>
</evidence>
<dbReference type="EMBL" id="CAMAPE010000004">
    <property type="protein sequence ID" value="CAH9058616.1"/>
    <property type="molecule type" value="Genomic_DNA"/>
</dbReference>
<keyword evidence="2" id="KW-1185">Reference proteome</keyword>
<sequence>MILSDSDGSSGAGGLSQQEIDVIVKQKVEARFAEQVAAQEQWRRQYEQQFQSQMANLSGALMSYMQNLRSTNHSIALPAFSFSSPTPNLFNATLGGDSTEIRMDDLLAELQGNPVV</sequence>